<keyword evidence="6" id="KW-1185">Reference proteome</keyword>
<dbReference type="PROSITE" id="PS50043">
    <property type="entry name" value="HTH_LUXR_2"/>
    <property type="match status" value="1"/>
</dbReference>
<dbReference type="Gene3D" id="1.10.10.10">
    <property type="entry name" value="Winged helix-like DNA-binding domain superfamily/Winged helix DNA-binding domain"/>
    <property type="match status" value="1"/>
</dbReference>
<dbReference type="PANTHER" id="PTHR44688">
    <property type="entry name" value="DNA-BINDING TRANSCRIPTIONAL ACTIVATOR DEVR_DOSR"/>
    <property type="match status" value="1"/>
</dbReference>
<gene>
    <name evidence="5" type="ORF">HHL15_25645</name>
</gene>
<evidence type="ECO:0000256" key="2">
    <source>
        <dbReference type="ARBA" id="ARBA00023125"/>
    </source>
</evidence>
<dbReference type="GO" id="GO:0006355">
    <property type="term" value="P:regulation of DNA-templated transcription"/>
    <property type="evidence" value="ECO:0007669"/>
    <property type="project" value="InterPro"/>
</dbReference>
<dbReference type="InterPro" id="IPR016032">
    <property type="entry name" value="Sig_transdc_resp-reg_C-effctor"/>
</dbReference>
<dbReference type="InterPro" id="IPR036388">
    <property type="entry name" value="WH-like_DNA-bd_sf"/>
</dbReference>
<reference evidence="5 6" key="1">
    <citation type="submission" date="2020-04" db="EMBL/GenBank/DDBJ databases">
        <title>Zoogloea sp. G-4-1-14 isolated from soil.</title>
        <authorList>
            <person name="Dahal R.H."/>
        </authorList>
    </citation>
    <scope>NUCLEOTIDE SEQUENCE [LARGE SCALE GENOMIC DNA]</scope>
    <source>
        <strain evidence="5 6">G-4-1-14</strain>
    </source>
</reference>
<proteinExistence type="predicted"/>
<comment type="caution">
    <text evidence="5">The sequence shown here is derived from an EMBL/GenBank/DDBJ whole genome shotgun (WGS) entry which is preliminary data.</text>
</comment>
<organism evidence="5 6">
    <name type="scientific">Zoogloea dura</name>
    <dbReference type="NCBI Taxonomy" id="2728840"/>
    <lineage>
        <taxon>Bacteria</taxon>
        <taxon>Pseudomonadati</taxon>
        <taxon>Pseudomonadota</taxon>
        <taxon>Betaproteobacteria</taxon>
        <taxon>Rhodocyclales</taxon>
        <taxon>Zoogloeaceae</taxon>
        <taxon>Zoogloea</taxon>
    </lineage>
</organism>
<evidence type="ECO:0000313" key="6">
    <source>
        <dbReference type="Proteomes" id="UP000580043"/>
    </source>
</evidence>
<keyword evidence="3" id="KW-0804">Transcription</keyword>
<keyword evidence="1" id="KW-0805">Transcription regulation</keyword>
<keyword evidence="2" id="KW-0238">DNA-binding</keyword>
<dbReference type="GO" id="GO:0003677">
    <property type="term" value="F:DNA binding"/>
    <property type="evidence" value="ECO:0007669"/>
    <property type="project" value="UniProtKB-KW"/>
</dbReference>
<dbReference type="SMART" id="SM00421">
    <property type="entry name" value="HTH_LUXR"/>
    <property type="match status" value="1"/>
</dbReference>
<dbReference type="CDD" id="cd06170">
    <property type="entry name" value="LuxR_C_like"/>
    <property type="match status" value="1"/>
</dbReference>
<sequence length="115" mass="12667">MSCDTTPTWALSGGNNRATALFLNASPYRAISHPCRPQVQHHREATTILTRGAPKELSVARLFGEGLTYKAVARRLGLSPATVRHHLRQAYSKLHIQNKGEIAWLLTHAEAAMAQ</sequence>
<evidence type="ECO:0000256" key="1">
    <source>
        <dbReference type="ARBA" id="ARBA00023015"/>
    </source>
</evidence>
<accession>A0A848GDF6</accession>
<dbReference type="InterPro" id="IPR000792">
    <property type="entry name" value="Tscrpt_reg_LuxR_C"/>
</dbReference>
<protein>
    <submittedName>
        <fullName evidence="5">Helix-turn-helix transcriptional regulator</fullName>
    </submittedName>
</protein>
<dbReference type="Proteomes" id="UP000580043">
    <property type="component" value="Unassembled WGS sequence"/>
</dbReference>
<evidence type="ECO:0000259" key="4">
    <source>
        <dbReference type="PROSITE" id="PS50043"/>
    </source>
</evidence>
<evidence type="ECO:0000313" key="5">
    <source>
        <dbReference type="EMBL" id="NML29132.1"/>
    </source>
</evidence>
<dbReference type="SUPFAM" id="SSF46894">
    <property type="entry name" value="C-terminal effector domain of the bipartite response regulators"/>
    <property type="match status" value="1"/>
</dbReference>
<dbReference type="Pfam" id="PF00196">
    <property type="entry name" value="GerE"/>
    <property type="match status" value="1"/>
</dbReference>
<dbReference type="EMBL" id="JABBGA010000054">
    <property type="protein sequence ID" value="NML29132.1"/>
    <property type="molecule type" value="Genomic_DNA"/>
</dbReference>
<feature type="domain" description="HTH luxR-type" evidence="4">
    <location>
        <begin position="42"/>
        <end position="109"/>
    </location>
</feature>
<dbReference type="AlphaFoldDB" id="A0A848GDF6"/>
<name>A0A848GDF6_9RHOO</name>
<evidence type="ECO:0000256" key="3">
    <source>
        <dbReference type="ARBA" id="ARBA00023163"/>
    </source>
</evidence>
<dbReference type="PANTHER" id="PTHR44688:SF16">
    <property type="entry name" value="DNA-BINDING TRANSCRIPTIONAL ACTIVATOR DEVR_DOSR"/>
    <property type="match status" value="1"/>
</dbReference>
<dbReference type="PRINTS" id="PR00038">
    <property type="entry name" value="HTHLUXR"/>
</dbReference>